<organism evidence="1 2">
    <name type="scientific">Stylonychia lemnae</name>
    <name type="common">Ciliate</name>
    <dbReference type="NCBI Taxonomy" id="5949"/>
    <lineage>
        <taxon>Eukaryota</taxon>
        <taxon>Sar</taxon>
        <taxon>Alveolata</taxon>
        <taxon>Ciliophora</taxon>
        <taxon>Intramacronucleata</taxon>
        <taxon>Spirotrichea</taxon>
        <taxon>Stichotrichia</taxon>
        <taxon>Sporadotrichida</taxon>
        <taxon>Oxytrichidae</taxon>
        <taxon>Stylonychinae</taxon>
        <taxon>Stylonychia</taxon>
    </lineage>
</organism>
<sequence>MSIDDQTQQIVIAGINYDCGVAKCNSQTGYPFVAFIEEGNVYRWAYVFPYDSVKFDKVIFSKDKANVIAISGQKPHTIITLNVADGSVQSIIQSSLDDSIVNFIRDIYYGRFKNEIDYFGIAIQTFDELFMLTILKQNTWSQINVMSLQRGQARLLAQSSNAKSFYVVGQQYDDASQQTQSSFSIISPEGVLEGNYIIFASGSAQKLVLITHIYVTQKKQLAIDSIYGIICYDCLEKHPTGKGTQMSFQISQQSKSFITSAGISSKYGVIIAGYTSSSDQGQDLNFQKNRKYRDQYLKIVVLSCDF</sequence>
<accession>A0A078AS94</accession>
<dbReference type="InParanoid" id="A0A078AS94"/>
<gene>
    <name evidence="1" type="primary">Contig775.g845</name>
    <name evidence="1" type="ORF">STYLEM_14410</name>
</gene>
<reference evidence="1 2" key="1">
    <citation type="submission" date="2014-06" db="EMBL/GenBank/DDBJ databases">
        <authorList>
            <person name="Swart Estienne"/>
        </authorList>
    </citation>
    <scope>NUCLEOTIDE SEQUENCE [LARGE SCALE GENOMIC DNA]</scope>
    <source>
        <strain evidence="1 2">130c</strain>
    </source>
</reference>
<dbReference type="AlphaFoldDB" id="A0A078AS94"/>
<name>A0A078AS94_STYLE</name>
<protein>
    <submittedName>
        <fullName evidence="1">Uncharacterized protein</fullName>
    </submittedName>
</protein>
<evidence type="ECO:0000313" key="1">
    <source>
        <dbReference type="EMBL" id="CDW85335.1"/>
    </source>
</evidence>
<dbReference type="Proteomes" id="UP000039865">
    <property type="component" value="Unassembled WGS sequence"/>
</dbReference>
<keyword evidence="2" id="KW-1185">Reference proteome</keyword>
<proteinExistence type="predicted"/>
<dbReference type="EMBL" id="CCKQ01013646">
    <property type="protein sequence ID" value="CDW85335.1"/>
    <property type="molecule type" value="Genomic_DNA"/>
</dbReference>
<evidence type="ECO:0000313" key="2">
    <source>
        <dbReference type="Proteomes" id="UP000039865"/>
    </source>
</evidence>